<dbReference type="EMBL" id="KZ613565">
    <property type="protein sequence ID" value="PMD12114.1"/>
    <property type="molecule type" value="Genomic_DNA"/>
</dbReference>
<dbReference type="PROSITE" id="PS50088">
    <property type="entry name" value="ANK_REPEAT"/>
    <property type="match status" value="1"/>
</dbReference>
<feature type="transmembrane region" description="Helical" evidence="3">
    <location>
        <begin position="726"/>
        <end position="751"/>
    </location>
</feature>
<keyword evidence="3" id="KW-0472">Membrane</keyword>
<name>A0A2J6PDN6_9HELO</name>
<keyword evidence="3" id="KW-1133">Transmembrane helix</keyword>
<dbReference type="AlphaFoldDB" id="A0A2J6PDN6"/>
<dbReference type="OrthoDB" id="3560579at2759"/>
<reference evidence="4 5" key="1">
    <citation type="submission" date="2016-05" db="EMBL/GenBank/DDBJ databases">
        <title>A degradative enzymes factory behind the ericoid mycorrhizal symbiosis.</title>
        <authorList>
            <consortium name="DOE Joint Genome Institute"/>
            <person name="Martino E."/>
            <person name="Morin E."/>
            <person name="Grelet G."/>
            <person name="Kuo A."/>
            <person name="Kohler A."/>
            <person name="Daghino S."/>
            <person name="Barry K."/>
            <person name="Choi C."/>
            <person name="Cichocki N."/>
            <person name="Clum A."/>
            <person name="Copeland A."/>
            <person name="Hainaut M."/>
            <person name="Haridas S."/>
            <person name="Labutti K."/>
            <person name="Lindquist E."/>
            <person name="Lipzen A."/>
            <person name="Khouja H.-R."/>
            <person name="Murat C."/>
            <person name="Ohm R."/>
            <person name="Olson A."/>
            <person name="Spatafora J."/>
            <person name="Veneault-Fourrey C."/>
            <person name="Henrissat B."/>
            <person name="Grigoriev I."/>
            <person name="Martin F."/>
            <person name="Perotto S."/>
        </authorList>
    </citation>
    <scope>NUCLEOTIDE SEQUENCE [LARGE SCALE GENOMIC DNA]</scope>
    <source>
        <strain evidence="4 5">UAMH 7357</strain>
    </source>
</reference>
<dbReference type="SUPFAM" id="SSF48403">
    <property type="entry name" value="Ankyrin repeat"/>
    <property type="match status" value="1"/>
</dbReference>
<feature type="repeat" description="ANK" evidence="1">
    <location>
        <begin position="41"/>
        <end position="73"/>
    </location>
</feature>
<protein>
    <submittedName>
        <fullName evidence="4">Uncharacterized protein</fullName>
    </submittedName>
</protein>
<organism evidence="4 5">
    <name type="scientific">Hyaloscypha hepaticicola</name>
    <dbReference type="NCBI Taxonomy" id="2082293"/>
    <lineage>
        <taxon>Eukaryota</taxon>
        <taxon>Fungi</taxon>
        <taxon>Dikarya</taxon>
        <taxon>Ascomycota</taxon>
        <taxon>Pezizomycotina</taxon>
        <taxon>Leotiomycetes</taxon>
        <taxon>Helotiales</taxon>
        <taxon>Hyaloscyphaceae</taxon>
        <taxon>Hyaloscypha</taxon>
    </lineage>
</organism>
<feature type="compositionally biased region" description="Basic and acidic residues" evidence="2">
    <location>
        <begin position="185"/>
        <end position="211"/>
    </location>
</feature>
<dbReference type="SMART" id="SM00248">
    <property type="entry name" value="ANK"/>
    <property type="match status" value="1"/>
</dbReference>
<dbReference type="PROSITE" id="PS50297">
    <property type="entry name" value="ANK_REP_REGION"/>
    <property type="match status" value="1"/>
</dbReference>
<keyword evidence="5" id="KW-1185">Reference proteome</keyword>
<sequence>MTMNMSESSKLLTAASHGEWKDVEKLLNDGEDLNVTDPEGNGNTALHIAAEKGHWKFVETLLKKGADTIISNKVGFTARDLAERMIYIDPNRAERYQKVIELLDDPPVYVKEEKLASTQIIQTVPSEGNRDRERICQYFKGHILHWFENLSKEADYSVDGIIYKDVLTTSVKKLQTKFDEREQRVKKEEVVKTKGPEKSRKEADAEKEKDKKDKKKQKSDEPTGVSTGVLKDGSQDGPDILKKANTWIHLPANNLYWVEHLVEKLCADDKATETDCKEIMDFINDSFFEHGRKNSGSCFRQPLLYTHPLKPHLMSFVIPFIDADSAVLFNKEYVVSPVDAINNPPPDFEKTKSKKDYKDYELRTRCSFMQKLKTDPIYRGRLHVARTLVQSYFDEGNDESTDQRVKSMDKPEDDQVITRYIKNEMEKNSKQRAKDSKEGGKEGATEIPILVVKQLWLWTVNKRTIITASPVRYNKTNQFTLQNHITKDLAKLCSNYSLEDFVKHIVSRTVEFIEDPCKAGLESPCFDVYSSEIAALSNQVSDRYNDFRESIERKKSWSKVHTNQRILKEYTILVKIRTIIDEINILQPIFDEQHSMTRRLLKWVDSKTVDNKNGNTLLLGIRTILGEINDLQPGLGEDESMPAKLLKWLESKMVDNGSGSIPNRGKGLKKWEDFAVSDQTEILKQRVQWLEKDAQRVLTSIDTLLNLKQKQASIDSADSAEYQGNVVLAFTTVTIIFAPLTFMVALFTIPHDGVRIQWQGGRSVGYMAAAEFATLFVVSLGVLVANPDLLKEVPNLFRRTSSPGSTSESTISVVEGYPIYKENYIRKLLPATAEGIRVLRQATQRPRRNGSGDWEHQSVEKSIFDTV</sequence>
<feature type="region of interest" description="Disordered" evidence="2">
    <location>
        <begin position="185"/>
        <end position="237"/>
    </location>
</feature>
<evidence type="ECO:0000256" key="3">
    <source>
        <dbReference type="SAM" id="Phobius"/>
    </source>
</evidence>
<evidence type="ECO:0000256" key="1">
    <source>
        <dbReference type="PROSITE-ProRule" id="PRU00023"/>
    </source>
</evidence>
<keyword evidence="3" id="KW-0812">Transmembrane</keyword>
<proteinExistence type="predicted"/>
<dbReference type="InterPro" id="IPR050829">
    <property type="entry name" value="CorA_MIT"/>
</dbReference>
<dbReference type="InterPro" id="IPR002110">
    <property type="entry name" value="Ankyrin_rpt"/>
</dbReference>
<evidence type="ECO:0000256" key="2">
    <source>
        <dbReference type="SAM" id="MobiDB-lite"/>
    </source>
</evidence>
<keyword evidence="1" id="KW-0040">ANK repeat</keyword>
<evidence type="ECO:0000313" key="4">
    <source>
        <dbReference type="EMBL" id="PMD12114.1"/>
    </source>
</evidence>
<dbReference type="InterPro" id="IPR036770">
    <property type="entry name" value="Ankyrin_rpt-contain_sf"/>
</dbReference>
<dbReference type="PANTHER" id="PTHR47685:SF1">
    <property type="entry name" value="MAGNESIUM TRANSPORT PROTEIN CORA"/>
    <property type="match status" value="1"/>
</dbReference>
<dbReference type="PANTHER" id="PTHR47685">
    <property type="entry name" value="MAGNESIUM TRANSPORT PROTEIN CORA"/>
    <property type="match status" value="1"/>
</dbReference>
<feature type="transmembrane region" description="Helical" evidence="3">
    <location>
        <begin position="763"/>
        <end position="785"/>
    </location>
</feature>
<dbReference type="Gene3D" id="1.25.40.20">
    <property type="entry name" value="Ankyrin repeat-containing domain"/>
    <property type="match status" value="1"/>
</dbReference>
<evidence type="ECO:0000313" key="5">
    <source>
        <dbReference type="Proteomes" id="UP000235672"/>
    </source>
</evidence>
<dbReference type="Proteomes" id="UP000235672">
    <property type="component" value="Unassembled WGS sequence"/>
</dbReference>
<dbReference type="STRING" id="1745343.A0A2J6PDN6"/>
<dbReference type="Pfam" id="PF13857">
    <property type="entry name" value="Ank_5"/>
    <property type="match status" value="1"/>
</dbReference>
<accession>A0A2J6PDN6</accession>
<gene>
    <name evidence="4" type="ORF">NA56DRAFT_756854</name>
</gene>